<feature type="transmembrane region" description="Helical" evidence="6">
    <location>
        <begin position="12"/>
        <end position="35"/>
    </location>
</feature>
<evidence type="ECO:0000256" key="6">
    <source>
        <dbReference type="SAM" id="Phobius"/>
    </source>
</evidence>
<reference evidence="8 9" key="1">
    <citation type="submission" date="2019-07" db="EMBL/GenBank/DDBJ databases">
        <title>Whole genome shotgun sequence of Halomonas halophila NBRC 102604.</title>
        <authorList>
            <person name="Hosoyama A."/>
            <person name="Uohara A."/>
            <person name="Ohji S."/>
            <person name="Ichikawa N."/>
        </authorList>
    </citation>
    <scope>NUCLEOTIDE SEQUENCE [LARGE SCALE GENOMIC DNA]</scope>
    <source>
        <strain evidence="8 9">NBRC 102604</strain>
    </source>
</reference>
<evidence type="ECO:0000256" key="1">
    <source>
        <dbReference type="ARBA" id="ARBA00000085"/>
    </source>
</evidence>
<dbReference type="InterPro" id="IPR003661">
    <property type="entry name" value="HisK_dim/P_dom"/>
</dbReference>
<dbReference type="PANTHER" id="PTHR45436:SF16">
    <property type="entry name" value="HISTIDINE KINASE"/>
    <property type="match status" value="1"/>
</dbReference>
<evidence type="ECO:0000259" key="7">
    <source>
        <dbReference type="PROSITE" id="PS50109"/>
    </source>
</evidence>
<dbReference type="InterPro" id="IPR036890">
    <property type="entry name" value="HATPase_C_sf"/>
</dbReference>
<feature type="transmembrane region" description="Helical" evidence="6">
    <location>
        <begin position="149"/>
        <end position="171"/>
    </location>
</feature>
<proteinExistence type="predicted"/>
<dbReference type="Gene3D" id="3.30.565.10">
    <property type="entry name" value="Histidine kinase-like ATPase, C-terminal domain"/>
    <property type="match status" value="1"/>
</dbReference>
<evidence type="ECO:0000256" key="3">
    <source>
        <dbReference type="ARBA" id="ARBA00022553"/>
    </source>
</evidence>
<keyword evidence="6" id="KW-0472">Membrane</keyword>
<evidence type="ECO:0000256" key="5">
    <source>
        <dbReference type="ARBA" id="ARBA00022777"/>
    </source>
</evidence>
<keyword evidence="3" id="KW-0597">Phosphoprotein</keyword>
<evidence type="ECO:0000256" key="2">
    <source>
        <dbReference type="ARBA" id="ARBA00012438"/>
    </source>
</evidence>
<dbReference type="PANTHER" id="PTHR45436">
    <property type="entry name" value="SENSOR HISTIDINE KINASE YKOH"/>
    <property type="match status" value="1"/>
</dbReference>
<dbReference type="EC" id="2.7.13.3" evidence="2"/>
<keyword evidence="6" id="KW-1133">Transmembrane helix</keyword>
<evidence type="ECO:0000313" key="8">
    <source>
        <dbReference type="EMBL" id="GEK72395.1"/>
    </source>
</evidence>
<dbReference type="EMBL" id="BJUS01000006">
    <property type="protein sequence ID" value="GEK72395.1"/>
    <property type="molecule type" value="Genomic_DNA"/>
</dbReference>
<dbReference type="SUPFAM" id="SSF55874">
    <property type="entry name" value="ATPase domain of HSP90 chaperone/DNA topoisomerase II/histidine kinase"/>
    <property type="match status" value="1"/>
</dbReference>
<dbReference type="InterPro" id="IPR050428">
    <property type="entry name" value="TCS_sensor_his_kinase"/>
</dbReference>
<sequence>MRRPDTLKGQLILGGLVVGLLLAVGYSVLSAHYFLRGMDNMTRALMARVADDVAGRQGGALPEDLRKVAGYHLSGDWQAMPEAVRRVFRDAPGEPGRLYKQDDGNGLQRPQTFYVAMRHPTPEGSLFVADVIASSPPAISPANESLNSLMTLLGLGMIIAVGLLGALLWWLRHVSRPVNALGDWARGLDAQRLAEPTPDFGYPELNELAGLLRESLCSAHEGLAREQRFLAHASHELRTPITVLRHNLELLRRFQQAHDETWSPRHRQVFARMERAGTTMKHLTETLLWLSREEGPAPPGVRVDLEALLDAQVAELRYLLRDKAVDVELDTAPCHLTLPEAPTRIVLGNLIRNAFVHTWEGRVVIRQRGSEVRIDNHQASSKMAEADEAPGEVGFGLGLRLTAQLTQRLGWPYENLPEATGHRVRVVFDARDAGPMAEQGMS</sequence>
<dbReference type="Proteomes" id="UP000321121">
    <property type="component" value="Unassembled WGS sequence"/>
</dbReference>
<accession>A0ABQ0U1V0</accession>
<organism evidence="8 9">
    <name type="scientific">Halomonas halophila</name>
    <dbReference type="NCBI Taxonomy" id="29573"/>
    <lineage>
        <taxon>Bacteria</taxon>
        <taxon>Pseudomonadati</taxon>
        <taxon>Pseudomonadota</taxon>
        <taxon>Gammaproteobacteria</taxon>
        <taxon>Oceanospirillales</taxon>
        <taxon>Halomonadaceae</taxon>
        <taxon>Halomonas</taxon>
    </lineage>
</organism>
<protein>
    <recommendedName>
        <fullName evidence="2">histidine kinase</fullName>
        <ecNumber evidence="2">2.7.13.3</ecNumber>
    </recommendedName>
</protein>
<dbReference type="Gene3D" id="1.10.287.130">
    <property type="match status" value="1"/>
</dbReference>
<dbReference type="RefSeq" id="WP_146908067.1">
    <property type="nucleotide sequence ID" value="NZ_BJUS01000006.1"/>
</dbReference>
<keyword evidence="5" id="KW-0418">Kinase</keyword>
<dbReference type="SUPFAM" id="SSF47384">
    <property type="entry name" value="Homodimeric domain of signal transducing histidine kinase"/>
    <property type="match status" value="1"/>
</dbReference>
<gene>
    <name evidence="8" type="ORF">HHA04nite_09390</name>
</gene>
<keyword evidence="9" id="KW-1185">Reference proteome</keyword>
<name>A0ABQ0U1V0_9GAMM</name>
<comment type="caution">
    <text evidence="8">The sequence shown here is derived from an EMBL/GenBank/DDBJ whole genome shotgun (WGS) entry which is preliminary data.</text>
</comment>
<evidence type="ECO:0000256" key="4">
    <source>
        <dbReference type="ARBA" id="ARBA00022679"/>
    </source>
</evidence>
<comment type="catalytic activity">
    <reaction evidence="1">
        <text>ATP + protein L-histidine = ADP + protein N-phospho-L-histidine.</text>
        <dbReference type="EC" id="2.7.13.3"/>
    </reaction>
</comment>
<feature type="domain" description="Histidine kinase" evidence="7">
    <location>
        <begin position="232"/>
        <end position="432"/>
    </location>
</feature>
<evidence type="ECO:0000313" key="9">
    <source>
        <dbReference type="Proteomes" id="UP000321121"/>
    </source>
</evidence>
<keyword evidence="6" id="KW-0812">Transmembrane</keyword>
<dbReference type="Pfam" id="PF00512">
    <property type="entry name" value="HisKA"/>
    <property type="match status" value="1"/>
</dbReference>
<keyword evidence="4" id="KW-0808">Transferase</keyword>
<dbReference type="CDD" id="cd00082">
    <property type="entry name" value="HisKA"/>
    <property type="match status" value="1"/>
</dbReference>
<dbReference type="SMART" id="SM00388">
    <property type="entry name" value="HisKA"/>
    <property type="match status" value="1"/>
</dbReference>
<dbReference type="InterPro" id="IPR005467">
    <property type="entry name" value="His_kinase_dom"/>
</dbReference>
<dbReference type="InterPro" id="IPR036097">
    <property type="entry name" value="HisK_dim/P_sf"/>
</dbReference>
<dbReference type="PROSITE" id="PS50109">
    <property type="entry name" value="HIS_KIN"/>
    <property type="match status" value="1"/>
</dbReference>